<organism evidence="4 5">
    <name type="scientific">Streptomyces bungoensis</name>
    <dbReference type="NCBI Taxonomy" id="285568"/>
    <lineage>
        <taxon>Bacteria</taxon>
        <taxon>Bacillati</taxon>
        <taxon>Actinomycetota</taxon>
        <taxon>Actinomycetes</taxon>
        <taxon>Kitasatosporales</taxon>
        <taxon>Streptomycetaceae</taxon>
        <taxon>Streptomyces</taxon>
    </lineage>
</organism>
<dbReference type="InterPro" id="IPR036513">
    <property type="entry name" value="STAS_dom_sf"/>
</dbReference>
<feature type="domain" description="STAS" evidence="3">
    <location>
        <begin position="16"/>
        <end position="114"/>
    </location>
</feature>
<dbReference type="OrthoDB" id="4249752at2"/>
<dbReference type="SUPFAM" id="SSF52091">
    <property type="entry name" value="SpoIIaa-like"/>
    <property type="match status" value="1"/>
</dbReference>
<comment type="similarity">
    <text evidence="1 2">Belongs to the anti-sigma-factor antagonist family.</text>
</comment>
<dbReference type="AlphaFoldDB" id="A0A101STQ7"/>
<evidence type="ECO:0000313" key="5">
    <source>
        <dbReference type="Proteomes" id="UP000053024"/>
    </source>
</evidence>
<dbReference type="NCBIfam" id="TIGR00377">
    <property type="entry name" value="ant_ant_sig"/>
    <property type="match status" value="1"/>
</dbReference>
<dbReference type="GO" id="GO:0043856">
    <property type="term" value="F:anti-sigma factor antagonist activity"/>
    <property type="evidence" value="ECO:0007669"/>
    <property type="project" value="InterPro"/>
</dbReference>
<protein>
    <recommendedName>
        <fullName evidence="2">Anti-sigma factor antagonist</fullName>
    </recommendedName>
</protein>
<gene>
    <name evidence="4" type="ORF">AQJ66_27425</name>
</gene>
<dbReference type="EMBL" id="LMWX01000050">
    <property type="protein sequence ID" value="KUN79877.1"/>
    <property type="molecule type" value="Genomic_DNA"/>
</dbReference>
<evidence type="ECO:0000313" key="4">
    <source>
        <dbReference type="EMBL" id="KUN79877.1"/>
    </source>
</evidence>
<dbReference type="InterPro" id="IPR003658">
    <property type="entry name" value="Anti-sigma_ant"/>
</dbReference>
<dbReference type="RefSeq" id="WP_061927407.1">
    <property type="nucleotide sequence ID" value="NZ_JBEYBH010000008.1"/>
</dbReference>
<dbReference type="InterPro" id="IPR002645">
    <property type="entry name" value="STAS_dom"/>
</dbReference>
<dbReference type="Gene3D" id="3.30.750.24">
    <property type="entry name" value="STAS domain"/>
    <property type="match status" value="1"/>
</dbReference>
<keyword evidence="5" id="KW-1185">Reference proteome</keyword>
<evidence type="ECO:0000256" key="2">
    <source>
        <dbReference type="RuleBase" id="RU003749"/>
    </source>
</evidence>
<dbReference type="Pfam" id="PF01740">
    <property type="entry name" value="STAS"/>
    <property type="match status" value="1"/>
</dbReference>
<comment type="caution">
    <text evidence="4">The sequence shown here is derived from an EMBL/GenBank/DDBJ whole genome shotgun (WGS) entry which is preliminary data.</text>
</comment>
<reference evidence="4 5" key="1">
    <citation type="submission" date="2015-10" db="EMBL/GenBank/DDBJ databases">
        <title>Draft genome sequence of Streptomyces bungoensis DSM 41781, type strain for the species Streptomyces bungoensis.</title>
        <authorList>
            <person name="Ruckert C."/>
            <person name="Winkler A."/>
            <person name="Kalinowski J."/>
            <person name="Kampfer P."/>
            <person name="Glaeser S."/>
        </authorList>
    </citation>
    <scope>NUCLEOTIDE SEQUENCE [LARGE SCALE GENOMIC DNA]</scope>
    <source>
        <strain evidence="4 5">DSM 41781</strain>
    </source>
</reference>
<dbReference type="CDD" id="cd07043">
    <property type="entry name" value="STAS_anti-anti-sigma_factors"/>
    <property type="match status" value="1"/>
</dbReference>
<dbReference type="PROSITE" id="PS50801">
    <property type="entry name" value="STAS"/>
    <property type="match status" value="1"/>
</dbReference>
<sequence>MSDVPSIVRTLAGSCLVGRVIGEMDYLTRPACLTLFGDLIATRHPCVVLDLSGVTFCDSAGLNALLAAHRIATSNRASLVLACVPPQLRRVLELTGADQVLTVHDTVAEAVAALGGEPLPDPS</sequence>
<evidence type="ECO:0000256" key="1">
    <source>
        <dbReference type="ARBA" id="ARBA00009013"/>
    </source>
</evidence>
<dbReference type="Proteomes" id="UP000053024">
    <property type="component" value="Unassembled WGS sequence"/>
</dbReference>
<accession>A0A101STQ7</accession>
<evidence type="ECO:0000259" key="3">
    <source>
        <dbReference type="PROSITE" id="PS50801"/>
    </source>
</evidence>
<dbReference type="PANTHER" id="PTHR33495:SF2">
    <property type="entry name" value="ANTI-SIGMA FACTOR ANTAGONIST TM_1081-RELATED"/>
    <property type="match status" value="1"/>
</dbReference>
<proteinExistence type="inferred from homology"/>
<name>A0A101STQ7_9ACTN</name>
<dbReference type="PANTHER" id="PTHR33495">
    <property type="entry name" value="ANTI-SIGMA FACTOR ANTAGONIST TM_1081-RELATED-RELATED"/>
    <property type="match status" value="1"/>
</dbReference>
<dbReference type="STRING" id="285568.AQJ66_27425"/>